<keyword evidence="2" id="KW-1185">Reference proteome</keyword>
<gene>
    <name evidence="1" type="ORF">HD601_005405</name>
</gene>
<comment type="caution">
    <text evidence="1">The sequence shown here is derived from an EMBL/GenBank/DDBJ whole genome shotgun (WGS) entry which is preliminary data.</text>
</comment>
<proteinExistence type="predicted"/>
<protein>
    <recommendedName>
        <fullName evidence="3">VWA domain-containing protein</fullName>
    </recommendedName>
</protein>
<evidence type="ECO:0008006" key="3">
    <source>
        <dbReference type="Google" id="ProtNLM"/>
    </source>
</evidence>
<accession>A0A7W9GVG8</accession>
<dbReference type="AlphaFoldDB" id="A0A7W9GVG8"/>
<sequence length="208" mass="21716">MSRIRFGYPGSCPPAGRLTILLFDDSASISTGADAIGGRYVEAGAALEQAGGQCRCGRELAAILHFGAPTSHDIGPTPIGGPEAHRLRRGLRTPVHGPAVSLLRPSLRIAKAYARAHPRHAATLVVLSDFQLDDGPPGPIEELADFDGDVHAIVLRSAPLPALVEEPRIDVTAIGYDTVLGTLGAAVFAAITAGRPGRRLRTGTEARP</sequence>
<dbReference type="Proteomes" id="UP000542813">
    <property type="component" value="Unassembled WGS sequence"/>
</dbReference>
<reference evidence="1 2" key="1">
    <citation type="submission" date="2020-08" db="EMBL/GenBank/DDBJ databases">
        <title>Sequencing the genomes of 1000 actinobacteria strains.</title>
        <authorList>
            <person name="Klenk H.-P."/>
        </authorList>
    </citation>
    <scope>NUCLEOTIDE SEQUENCE [LARGE SCALE GENOMIC DNA]</scope>
    <source>
        <strain evidence="1 2">DSM 102122</strain>
    </source>
</reference>
<organism evidence="1 2">
    <name type="scientific">Jiangella mangrovi</name>
    <dbReference type="NCBI Taxonomy" id="1524084"/>
    <lineage>
        <taxon>Bacteria</taxon>
        <taxon>Bacillati</taxon>
        <taxon>Actinomycetota</taxon>
        <taxon>Actinomycetes</taxon>
        <taxon>Jiangellales</taxon>
        <taxon>Jiangellaceae</taxon>
        <taxon>Jiangella</taxon>
    </lineage>
</organism>
<evidence type="ECO:0000313" key="1">
    <source>
        <dbReference type="EMBL" id="MBB5790830.1"/>
    </source>
</evidence>
<name>A0A7W9GVG8_9ACTN</name>
<evidence type="ECO:0000313" key="2">
    <source>
        <dbReference type="Proteomes" id="UP000542813"/>
    </source>
</evidence>
<dbReference type="EMBL" id="JACHMM010000001">
    <property type="protein sequence ID" value="MBB5790830.1"/>
    <property type="molecule type" value="Genomic_DNA"/>
</dbReference>
<dbReference type="RefSeq" id="WP_184827161.1">
    <property type="nucleotide sequence ID" value="NZ_JACHMM010000001.1"/>
</dbReference>